<evidence type="ECO:0000313" key="2">
    <source>
        <dbReference type="Proteomes" id="UP001283361"/>
    </source>
</evidence>
<reference evidence="1" key="1">
    <citation type="journal article" date="2023" name="G3 (Bethesda)">
        <title>A reference genome for the long-term kleptoplast-retaining sea slug Elysia crispata morphotype clarki.</title>
        <authorList>
            <person name="Eastman K.E."/>
            <person name="Pendleton A.L."/>
            <person name="Shaikh M.A."/>
            <person name="Suttiyut T."/>
            <person name="Ogas R."/>
            <person name="Tomko P."/>
            <person name="Gavelis G."/>
            <person name="Widhalm J.R."/>
            <person name="Wisecaver J.H."/>
        </authorList>
    </citation>
    <scope>NUCLEOTIDE SEQUENCE</scope>
    <source>
        <strain evidence="1">ECLA1</strain>
    </source>
</reference>
<evidence type="ECO:0008006" key="3">
    <source>
        <dbReference type="Google" id="ProtNLM"/>
    </source>
</evidence>
<dbReference type="Proteomes" id="UP001283361">
    <property type="component" value="Unassembled WGS sequence"/>
</dbReference>
<accession>A0AAE1E2M6</accession>
<protein>
    <recommendedName>
        <fullName evidence="3">Folylpolyglutamate synthase</fullName>
    </recommendedName>
</protein>
<dbReference type="AlphaFoldDB" id="A0AAE1E2M6"/>
<feature type="non-terminal residue" evidence="1">
    <location>
        <position position="165"/>
    </location>
</feature>
<gene>
    <name evidence="1" type="ORF">RRG08_053119</name>
</gene>
<dbReference type="EMBL" id="JAWDGP010001474">
    <property type="protein sequence ID" value="KAK3791280.1"/>
    <property type="molecule type" value="Genomic_DNA"/>
</dbReference>
<comment type="caution">
    <text evidence="1">The sequence shown here is derived from an EMBL/GenBank/DDBJ whole genome shotgun (WGS) entry which is preliminary data.</text>
</comment>
<keyword evidence="2" id="KW-1185">Reference proteome</keyword>
<sequence length="165" mass="18092">PCNFDVALFCTNQLSTVESLNKSDQYHNLTTWNKMMEKAMANKRLWDQVSPAPPSLSSVKSSVYPFATKTDPRLCVLTEAISDTKNGLDQAGHVPSSLAFPCILHALAWATQGRDPKVKVKDHRGVGLPEAPEFLREARHVQILITGSLHLVGGALEALTPDMNQ</sequence>
<proteinExistence type="predicted"/>
<organism evidence="1 2">
    <name type="scientific">Elysia crispata</name>
    <name type="common">lettuce slug</name>
    <dbReference type="NCBI Taxonomy" id="231223"/>
    <lineage>
        <taxon>Eukaryota</taxon>
        <taxon>Metazoa</taxon>
        <taxon>Spiralia</taxon>
        <taxon>Lophotrochozoa</taxon>
        <taxon>Mollusca</taxon>
        <taxon>Gastropoda</taxon>
        <taxon>Heterobranchia</taxon>
        <taxon>Euthyneura</taxon>
        <taxon>Panpulmonata</taxon>
        <taxon>Sacoglossa</taxon>
        <taxon>Placobranchoidea</taxon>
        <taxon>Plakobranchidae</taxon>
        <taxon>Elysia</taxon>
    </lineage>
</organism>
<evidence type="ECO:0000313" key="1">
    <source>
        <dbReference type="EMBL" id="KAK3791280.1"/>
    </source>
</evidence>
<name>A0AAE1E2M6_9GAST</name>